<dbReference type="AlphaFoldDB" id="A0A840YM08"/>
<dbReference type="EMBL" id="JACIJF010000004">
    <property type="protein sequence ID" value="MBB5710460.1"/>
    <property type="molecule type" value="Genomic_DNA"/>
</dbReference>
<evidence type="ECO:0000256" key="1">
    <source>
        <dbReference type="SAM" id="SignalP"/>
    </source>
</evidence>
<keyword evidence="3" id="KW-1185">Reference proteome</keyword>
<comment type="caution">
    <text evidence="2">The sequence shown here is derived from an EMBL/GenBank/DDBJ whole genome shotgun (WGS) entry which is preliminary data.</text>
</comment>
<dbReference type="RefSeq" id="WP_184086441.1">
    <property type="nucleotide sequence ID" value="NZ_JACIJF010000004.1"/>
</dbReference>
<protein>
    <submittedName>
        <fullName evidence="2">Uncharacterized protein</fullName>
    </submittedName>
</protein>
<sequence>MLNILKTLVIGAAVIAAPAMAVGRDSPDVQMQKLLANRTAGKPVSCISLTRARSSEIIPGRAIVYRVGGTLYVNQPRSGAESLDDDSILVTRTIGTQLCRGEAVNLVDRGSRFQRGFVLLDDFVPYTKAKSAR</sequence>
<accession>A0A840YM08</accession>
<dbReference type="Proteomes" id="UP000527143">
    <property type="component" value="Unassembled WGS sequence"/>
</dbReference>
<evidence type="ECO:0000313" key="3">
    <source>
        <dbReference type="Proteomes" id="UP000527143"/>
    </source>
</evidence>
<organism evidence="2 3">
    <name type="scientific">Sphingomonas xinjiangensis</name>
    <dbReference type="NCBI Taxonomy" id="643568"/>
    <lineage>
        <taxon>Bacteria</taxon>
        <taxon>Pseudomonadati</taxon>
        <taxon>Pseudomonadota</taxon>
        <taxon>Alphaproteobacteria</taxon>
        <taxon>Sphingomonadales</taxon>
        <taxon>Sphingomonadaceae</taxon>
        <taxon>Sphingomonas</taxon>
    </lineage>
</organism>
<proteinExistence type="predicted"/>
<gene>
    <name evidence="2" type="ORF">FHT02_001691</name>
</gene>
<feature type="chain" id="PRO_5032422501" evidence="1">
    <location>
        <begin position="22"/>
        <end position="133"/>
    </location>
</feature>
<reference evidence="2 3" key="1">
    <citation type="submission" date="2020-08" db="EMBL/GenBank/DDBJ databases">
        <title>Genomic Encyclopedia of Type Strains, Phase IV (KMG-IV): sequencing the most valuable type-strain genomes for metagenomic binning, comparative biology and taxonomic classification.</title>
        <authorList>
            <person name="Goeker M."/>
        </authorList>
    </citation>
    <scope>NUCLEOTIDE SEQUENCE [LARGE SCALE GENOMIC DNA]</scope>
    <source>
        <strain evidence="2 3">DSM 26736</strain>
    </source>
</reference>
<evidence type="ECO:0000313" key="2">
    <source>
        <dbReference type="EMBL" id="MBB5710460.1"/>
    </source>
</evidence>
<feature type="signal peptide" evidence="1">
    <location>
        <begin position="1"/>
        <end position="21"/>
    </location>
</feature>
<keyword evidence="1" id="KW-0732">Signal</keyword>
<name>A0A840YM08_9SPHN</name>